<proteinExistence type="predicted"/>
<dbReference type="InterPro" id="IPR058528">
    <property type="entry name" value="DUF8215"/>
</dbReference>
<evidence type="ECO:0000259" key="2">
    <source>
        <dbReference type="Pfam" id="PF26650"/>
    </source>
</evidence>
<accession>A0A1I2MB22</accession>
<organism evidence="3 4">
    <name type="scientific">Halopelagius inordinatus</name>
    <dbReference type="NCBI Taxonomy" id="553467"/>
    <lineage>
        <taxon>Archaea</taxon>
        <taxon>Methanobacteriati</taxon>
        <taxon>Methanobacteriota</taxon>
        <taxon>Stenosarchaea group</taxon>
        <taxon>Halobacteria</taxon>
        <taxon>Halobacteriales</taxon>
        <taxon>Haloferacaceae</taxon>
    </lineage>
</organism>
<dbReference type="STRING" id="553467.SAMN04488063_0637"/>
<evidence type="ECO:0000313" key="3">
    <source>
        <dbReference type="EMBL" id="SFF88110.1"/>
    </source>
</evidence>
<name>A0A1I2MB22_9EURY</name>
<dbReference type="EMBL" id="FOOQ01000001">
    <property type="protein sequence ID" value="SFF88110.1"/>
    <property type="molecule type" value="Genomic_DNA"/>
</dbReference>
<dbReference type="AlphaFoldDB" id="A0A1I2MB22"/>
<gene>
    <name evidence="3" type="ORF">SAMN04488063_0637</name>
</gene>
<protein>
    <recommendedName>
        <fullName evidence="2">DUF8215 domain-containing protein</fullName>
    </recommendedName>
</protein>
<dbReference type="OrthoDB" id="211656at2157"/>
<keyword evidence="1" id="KW-0472">Membrane</keyword>
<feature type="transmembrane region" description="Helical" evidence="1">
    <location>
        <begin position="132"/>
        <end position="157"/>
    </location>
</feature>
<evidence type="ECO:0000313" key="4">
    <source>
        <dbReference type="Proteomes" id="UP000198876"/>
    </source>
</evidence>
<keyword evidence="1" id="KW-0812">Transmembrane</keyword>
<dbReference type="RefSeq" id="WP_092888264.1">
    <property type="nucleotide sequence ID" value="NZ_FOOQ01000001.1"/>
</dbReference>
<dbReference type="Pfam" id="PF26650">
    <property type="entry name" value="DUF8215"/>
    <property type="match status" value="1"/>
</dbReference>
<reference evidence="4" key="1">
    <citation type="submission" date="2016-10" db="EMBL/GenBank/DDBJ databases">
        <authorList>
            <person name="Varghese N."/>
            <person name="Submissions S."/>
        </authorList>
    </citation>
    <scope>NUCLEOTIDE SEQUENCE [LARGE SCALE GENOMIC DNA]</scope>
    <source>
        <strain evidence="4">CGMCC 1.7739</strain>
    </source>
</reference>
<feature type="domain" description="DUF8215" evidence="2">
    <location>
        <begin position="31"/>
        <end position="162"/>
    </location>
</feature>
<feature type="transmembrane region" description="Helical" evidence="1">
    <location>
        <begin position="104"/>
        <end position="125"/>
    </location>
</feature>
<keyword evidence="1" id="KW-1133">Transmembrane helix</keyword>
<feature type="transmembrane region" description="Helical" evidence="1">
    <location>
        <begin position="75"/>
        <end position="92"/>
    </location>
</feature>
<keyword evidence="4" id="KW-1185">Reference proteome</keyword>
<sequence>MRDHPARDSRPARTSLRRSWAGHGRLITVEKDPLGRYLDDVVRMFADVSIPVLPSLLFVLVSADLRFFGVKSGAFFWWMSVTAAATFVRGGWVDPPFTDVPGWVAVTPVLVALRIVAFNGALLLAAYGSGAVASAVGVPVLAPVLAVCVGVGTALGFPRLAEVVYEAADRGPA</sequence>
<dbReference type="Proteomes" id="UP000198876">
    <property type="component" value="Unassembled WGS sequence"/>
</dbReference>
<evidence type="ECO:0000256" key="1">
    <source>
        <dbReference type="SAM" id="Phobius"/>
    </source>
</evidence>